<accession>A0ABM1SFI5</accession>
<sequence>MKMNKSSKRPFYALPKNRKTSAEIVSEARAAIRSVETKRPFTPAEKKRLQNESPLLHRRPSISSIDALQYDPLESRPTTGVKLIPLRGKKSVIEDTDQTELQLEPIAKQVPIVNLDRSKPTRNDHNNGMNHCFGYTVKENIIKTETEREKFKENSQDFFEESSRDVHENKQPGHCLKKRNITVRRRASGDTTKQDVDIGILKNVKDGTIPDNGYVKQKDPETQKLVQRLTALMEQLNMDRYEDKTDPHVEKVLQQLYRLLEESGLKEQSFKLRSSLLRVLYKLLDPAQPQKSLLVARVIFQLKVSGRNLTSVCKAVYKISKEEKNDSLFLSTKCLATYLAFVQTIHPEVTSDAMMYITATWKLLSGNEKLRNYLLKKGCLEFLLYQLNNLNIMIQNGGDGEIYSSILVQLTGTLRNLAENDFSQQALVKECAMKDMCLTLQLCQNDKDVVLNIIRTLSKLTVLQQSCEMLLVCGSSCLILMDLLQQHKQNQDIVVRVFFILGNLAAWDENVGLIIYEVPCSLNNLLAILDYYIQLKIKVKQETERIAEGTCCGIPPRDCEDVLVKAVRLIANMSLNKEAGNHLAACDTLWDILLRIIDSREMEGGEELVLTTLICLNNLSYYLSTENHFTSSKAVAAKCILPLLLDTKEDICLEVCRIFGNLTRFSLVRNFLVTSKALSILVNLVETRITELLLAVCGILVNILGDDDKKEPFCQLKGVPKLLDILEDIGQQDWTLSGLVSQVLWNYCCGPGSSIDCLTKLEKDRLMSLLEKLIYKYEEETCLGDEDSSLMVVSETCFSSVASQLLDVISIWPS</sequence>
<evidence type="ECO:0000313" key="1">
    <source>
        <dbReference type="Proteomes" id="UP000694941"/>
    </source>
</evidence>
<dbReference type="InterPro" id="IPR000225">
    <property type="entry name" value="Armadillo"/>
</dbReference>
<dbReference type="Gene3D" id="1.25.10.10">
    <property type="entry name" value="Leucine-rich Repeat Variant"/>
    <property type="match status" value="2"/>
</dbReference>
<dbReference type="RefSeq" id="XP_022242391.1">
    <property type="nucleotide sequence ID" value="XM_022386683.1"/>
</dbReference>
<protein>
    <submittedName>
        <fullName evidence="2 3">Armadillo repeat-containing protein 2-like isoform X1</fullName>
    </submittedName>
</protein>
<dbReference type="SMART" id="SM00185">
    <property type="entry name" value="ARM"/>
    <property type="match status" value="5"/>
</dbReference>
<dbReference type="SUPFAM" id="SSF48371">
    <property type="entry name" value="ARM repeat"/>
    <property type="match status" value="1"/>
</dbReference>
<proteinExistence type="predicted"/>
<dbReference type="RefSeq" id="XP_022242390.1">
    <property type="nucleotide sequence ID" value="XM_022386682.1"/>
</dbReference>
<dbReference type="Proteomes" id="UP000694941">
    <property type="component" value="Unplaced"/>
</dbReference>
<dbReference type="InterPro" id="IPR038905">
    <property type="entry name" value="ARMC2"/>
</dbReference>
<keyword evidence="1" id="KW-1185">Reference proteome</keyword>
<reference evidence="2 3" key="1">
    <citation type="submission" date="2025-05" db="UniProtKB">
        <authorList>
            <consortium name="RefSeq"/>
        </authorList>
    </citation>
    <scope>IDENTIFICATION</scope>
    <source>
        <tissue evidence="2 3">Muscle</tissue>
    </source>
</reference>
<name>A0ABM1SFI5_LIMPO</name>
<dbReference type="PANTHER" id="PTHR21356:SF1">
    <property type="entry name" value="ARMADILLO REPEAT-CONTAINING PROTEIN 2"/>
    <property type="match status" value="1"/>
</dbReference>
<evidence type="ECO:0000313" key="3">
    <source>
        <dbReference type="RefSeq" id="XP_022242391.1"/>
    </source>
</evidence>
<dbReference type="GeneID" id="106460066"/>
<dbReference type="InterPro" id="IPR011989">
    <property type="entry name" value="ARM-like"/>
</dbReference>
<gene>
    <name evidence="2 3" type="primary">LOC106460066</name>
</gene>
<dbReference type="PANTHER" id="PTHR21356">
    <property type="entry name" value="ARMADILLO REPEAT CONTAINING 2"/>
    <property type="match status" value="1"/>
</dbReference>
<evidence type="ECO:0000313" key="2">
    <source>
        <dbReference type="RefSeq" id="XP_022242390.1"/>
    </source>
</evidence>
<organism evidence="1 2">
    <name type="scientific">Limulus polyphemus</name>
    <name type="common">Atlantic horseshoe crab</name>
    <dbReference type="NCBI Taxonomy" id="6850"/>
    <lineage>
        <taxon>Eukaryota</taxon>
        <taxon>Metazoa</taxon>
        <taxon>Ecdysozoa</taxon>
        <taxon>Arthropoda</taxon>
        <taxon>Chelicerata</taxon>
        <taxon>Merostomata</taxon>
        <taxon>Xiphosura</taxon>
        <taxon>Limulidae</taxon>
        <taxon>Limulus</taxon>
    </lineage>
</organism>
<dbReference type="InterPro" id="IPR016024">
    <property type="entry name" value="ARM-type_fold"/>
</dbReference>